<sequence>MDHELKNEMELRRVGEEHLDQYDELLSYVFQVTEEDIESSGYENKREMVRAKKPVLEQSKVFGWFHHDNLISQIAIYPCEVNIHGKIFTMGGVTGVGTYPEYANHGLMKDLIKLALDEMRKDKQWISYLYPYNIPYYRRKGWEIMSDKLSFKVKDTQLPKQVEVPGIVERRDVDDPDVYKVYDTFALKNHGAMIRKELNWEEYWRFENEEERIAAIYYDQEGQPMGVLFYWIYDEVFHIKEMFYLNQEARNGLWNFISAHFSMIYWVEGDIYKNEPLSFLLDDSEIKETIAPYYMARIVDVKEFLQEYPFYKQVEPFYFEVSDPVADWNNGVFSVSWDEAGKIQITNQPIGHQVKLSIQTLTCLLMNYRRASYLARIERLEADKETIQLLEETLPDMEAYFSDYF</sequence>
<evidence type="ECO:0000259" key="1">
    <source>
        <dbReference type="PROSITE" id="PS51186"/>
    </source>
</evidence>
<evidence type="ECO:0000313" key="3">
    <source>
        <dbReference type="Proteomes" id="UP000664357"/>
    </source>
</evidence>
<evidence type="ECO:0000313" key="2">
    <source>
        <dbReference type="EMBL" id="MEO1770346.1"/>
    </source>
</evidence>
<keyword evidence="3" id="KW-1185">Reference proteome</keyword>
<feature type="domain" description="N-acetyltransferase" evidence="1">
    <location>
        <begin position="9"/>
        <end position="165"/>
    </location>
</feature>
<reference evidence="2 3" key="1">
    <citation type="submission" date="2024-02" db="EMBL/GenBank/DDBJ databases">
        <title>The Genome Sequence of Enterococcus sp. DIV0159.</title>
        <authorList>
            <person name="Earl A."/>
            <person name="Manson A."/>
            <person name="Gilmore M."/>
            <person name="Sanders J."/>
            <person name="Shea T."/>
            <person name="Howe W."/>
            <person name="Livny J."/>
            <person name="Cuomo C."/>
            <person name="Neafsey D."/>
            <person name="Birren B."/>
        </authorList>
    </citation>
    <scope>NUCLEOTIDE SEQUENCE [LARGE SCALE GENOMIC DNA]</scope>
    <source>
        <strain evidence="2 3">665A</strain>
    </source>
</reference>
<dbReference type="InterPro" id="IPR036527">
    <property type="entry name" value="SCP2_sterol-bd_dom_sf"/>
</dbReference>
<proteinExistence type="predicted"/>
<dbReference type="InterPro" id="IPR025559">
    <property type="entry name" value="Eis_dom"/>
</dbReference>
<organism evidence="2 3">
    <name type="scientific">Candidatus Enterococcus ferrettii</name>
    <dbReference type="NCBI Taxonomy" id="2815324"/>
    <lineage>
        <taxon>Bacteria</taxon>
        <taxon>Bacillati</taxon>
        <taxon>Bacillota</taxon>
        <taxon>Bacilli</taxon>
        <taxon>Lactobacillales</taxon>
        <taxon>Enterococcaceae</taxon>
        <taxon>Enterococcus</taxon>
    </lineage>
</organism>
<dbReference type="Proteomes" id="UP000664357">
    <property type="component" value="Unassembled WGS sequence"/>
</dbReference>
<dbReference type="Pfam" id="PF17668">
    <property type="entry name" value="Acetyltransf_17"/>
    <property type="match status" value="1"/>
</dbReference>
<dbReference type="RefSeq" id="WP_207703016.1">
    <property type="nucleotide sequence ID" value="NZ_JAFREL020000002.1"/>
</dbReference>
<dbReference type="Pfam" id="PF13527">
    <property type="entry name" value="Acetyltransf_9"/>
    <property type="match status" value="1"/>
</dbReference>
<dbReference type="InterPro" id="IPR016181">
    <property type="entry name" value="Acyl_CoA_acyltransferase"/>
</dbReference>
<dbReference type="PANTHER" id="PTHR37817">
    <property type="entry name" value="N-ACETYLTRANSFERASE EIS"/>
    <property type="match status" value="1"/>
</dbReference>
<protein>
    <submittedName>
        <fullName evidence="2">GNAT family acetyltransferase</fullName>
    </submittedName>
</protein>
<dbReference type="SUPFAM" id="SSF55729">
    <property type="entry name" value="Acyl-CoA N-acyltransferases (Nat)"/>
    <property type="match status" value="1"/>
</dbReference>
<dbReference type="PANTHER" id="PTHR37817:SF1">
    <property type="entry name" value="N-ACETYLTRANSFERASE EIS"/>
    <property type="match status" value="1"/>
</dbReference>
<dbReference type="InterPro" id="IPR051554">
    <property type="entry name" value="Acetyltransferase_Eis"/>
</dbReference>
<name>A0ABV0ENY9_9ENTE</name>
<dbReference type="InterPro" id="IPR041380">
    <property type="entry name" value="Acetyltransf_17"/>
</dbReference>
<dbReference type="Gene3D" id="3.30.1050.10">
    <property type="entry name" value="SCP2 sterol-binding domain"/>
    <property type="match status" value="1"/>
</dbReference>
<dbReference type="Pfam" id="PF13530">
    <property type="entry name" value="SCP2_2"/>
    <property type="match status" value="1"/>
</dbReference>
<dbReference type="InterPro" id="IPR000182">
    <property type="entry name" value="GNAT_dom"/>
</dbReference>
<dbReference type="Gene3D" id="3.40.630.30">
    <property type="match status" value="2"/>
</dbReference>
<accession>A0ABV0ENY9</accession>
<gene>
    <name evidence="2" type="ORF">JZO67_002298</name>
</gene>
<comment type="caution">
    <text evidence="2">The sequence shown here is derived from an EMBL/GenBank/DDBJ whole genome shotgun (WGS) entry which is preliminary data.</text>
</comment>
<dbReference type="PROSITE" id="PS51186">
    <property type="entry name" value="GNAT"/>
    <property type="match status" value="1"/>
</dbReference>
<dbReference type="EMBL" id="JAFREL020000002">
    <property type="protein sequence ID" value="MEO1770346.1"/>
    <property type="molecule type" value="Genomic_DNA"/>
</dbReference>
<dbReference type="SUPFAM" id="SSF55718">
    <property type="entry name" value="SCP-like"/>
    <property type="match status" value="1"/>
</dbReference>